<keyword evidence="2" id="KW-1185">Reference proteome</keyword>
<accession>A0ACC0UM11</accession>
<gene>
    <name evidence="1" type="ORF">F5148DRAFT_1373405</name>
</gene>
<reference evidence="1" key="1">
    <citation type="submission" date="2021-03" db="EMBL/GenBank/DDBJ databases">
        <title>Evolutionary priming and transition to the ectomycorrhizal habit in an iconic lineage of mushroom-forming fungi: is preadaptation a requirement?</title>
        <authorList>
            <consortium name="DOE Joint Genome Institute"/>
            <person name="Looney B.P."/>
            <person name="Miyauchi S."/>
            <person name="Morin E."/>
            <person name="Drula E."/>
            <person name="Courty P.E."/>
            <person name="Chicoki N."/>
            <person name="Fauchery L."/>
            <person name="Kohler A."/>
            <person name="Kuo A."/>
            <person name="LaButti K."/>
            <person name="Pangilinan J."/>
            <person name="Lipzen A."/>
            <person name="Riley R."/>
            <person name="Andreopoulos W."/>
            <person name="He G."/>
            <person name="Johnson J."/>
            <person name="Barry K.W."/>
            <person name="Grigoriev I.V."/>
            <person name="Nagy L."/>
            <person name="Hibbett D."/>
            <person name="Henrissat B."/>
            <person name="Matheny P.B."/>
            <person name="Labbe J."/>
            <person name="Martin A.F."/>
        </authorList>
    </citation>
    <scope>NUCLEOTIDE SEQUENCE</scope>
    <source>
        <strain evidence="1">BPL698</strain>
    </source>
</reference>
<dbReference type="Proteomes" id="UP001207468">
    <property type="component" value="Unassembled WGS sequence"/>
</dbReference>
<proteinExistence type="predicted"/>
<protein>
    <submittedName>
        <fullName evidence="1">CNH domain-containing protein</fullName>
    </submittedName>
</protein>
<evidence type="ECO:0000313" key="2">
    <source>
        <dbReference type="Proteomes" id="UP001207468"/>
    </source>
</evidence>
<dbReference type="EMBL" id="JAGFNK010000013">
    <property type="protein sequence ID" value="KAI9512114.1"/>
    <property type="molecule type" value="Genomic_DNA"/>
</dbReference>
<organism evidence="1 2">
    <name type="scientific">Russula earlei</name>
    <dbReference type="NCBI Taxonomy" id="71964"/>
    <lineage>
        <taxon>Eukaryota</taxon>
        <taxon>Fungi</taxon>
        <taxon>Dikarya</taxon>
        <taxon>Basidiomycota</taxon>
        <taxon>Agaricomycotina</taxon>
        <taxon>Agaricomycetes</taxon>
        <taxon>Russulales</taxon>
        <taxon>Russulaceae</taxon>
        <taxon>Russula</taxon>
    </lineage>
</organism>
<name>A0ACC0UM11_9AGAM</name>
<comment type="caution">
    <text evidence="1">The sequence shown here is derived from an EMBL/GenBank/DDBJ whole genome shotgun (WGS) entry which is preliminary data.</text>
</comment>
<evidence type="ECO:0000313" key="1">
    <source>
        <dbReference type="EMBL" id="KAI9512114.1"/>
    </source>
</evidence>
<sequence length="618" mass="68689">MALPVPQHSPPVAQQTPNTFTALVSHSPAVPAPQTHVTTPSGPTPSSLQVPPQIYGTASAPVTMPIQSSSNPSMSSLARVMAAEETRREILAAWTEVEGEIPVLDKDRDPWTLIFYGTLASNSLGGGNSWQDGFGVLSDSHFFLFKKETTPTGTIKYTHMINPIPLKCLRVEPRNDDALDRKMDVGLFNRIGSCFRSPTEKVYPFTIYHSAARMTRQHTLYASSSTERNRWHRELVDVIKAQQIRHEKELYTSRVLDESSFRTPPRFQTSQETHFTGQVLCAVEFLYQERHYLAVGCTNGIYVRDRKGRSSPFRVLESDTPTSIVAVPEFHKFLVLCESNLLSYPLDLLVRVSQAQGGATSKDLYDEEENLNEAREDVLFFKAGHIANRTFIVYAAKNGTKVTSQVLELLVQNPVKYERLGSPMPTPGDPHDATFFSDKVAICTSDTLYIVEDIVDPTKMACRKLVLEVTASKNLFSRMLQGLKSGLGLGKSDIPKILELIKGSTILGSVRCGNDTLIVYGAFGCFVDDHGKPARSTFYVPWEATATAYAHRDDHLFLFSPSFIELRRVQTGKLVQIMEMNDMQLLQSGSLASNMIIAAMPARFDGDGGRTERLVELV</sequence>